<keyword evidence="9" id="KW-0406">Ion transport</keyword>
<keyword evidence="4 12" id="KW-0812">Transmembrane</keyword>
<dbReference type="GO" id="GO:0001508">
    <property type="term" value="P:action potential"/>
    <property type="evidence" value="ECO:0007669"/>
    <property type="project" value="TreeGrafter"/>
</dbReference>
<evidence type="ECO:0000256" key="10">
    <source>
        <dbReference type="ARBA" id="ARBA00023136"/>
    </source>
</evidence>
<evidence type="ECO:0000256" key="4">
    <source>
        <dbReference type="ARBA" id="ARBA00022692"/>
    </source>
</evidence>
<evidence type="ECO:0000256" key="5">
    <source>
        <dbReference type="ARBA" id="ARBA00022826"/>
    </source>
</evidence>
<keyword evidence="5" id="KW-0631">Potassium channel</keyword>
<dbReference type="RefSeq" id="WP_151419638.1">
    <property type="nucleotide sequence ID" value="NZ_VMRG01000001.1"/>
</dbReference>
<dbReference type="PANTHER" id="PTHR11537:SF254">
    <property type="entry name" value="POTASSIUM VOLTAGE-GATED CHANNEL PROTEIN SHAB"/>
    <property type="match status" value="1"/>
</dbReference>
<dbReference type="Pfam" id="PF00520">
    <property type="entry name" value="Ion_trans"/>
    <property type="match status" value="1"/>
</dbReference>
<evidence type="ECO:0000256" key="1">
    <source>
        <dbReference type="ARBA" id="ARBA00004141"/>
    </source>
</evidence>
<evidence type="ECO:0000313" key="14">
    <source>
        <dbReference type="EMBL" id="KAA6233185.1"/>
    </source>
</evidence>
<evidence type="ECO:0000256" key="7">
    <source>
        <dbReference type="ARBA" id="ARBA00022958"/>
    </source>
</evidence>
<dbReference type="InterPro" id="IPR027359">
    <property type="entry name" value="Volt_channel_dom_sf"/>
</dbReference>
<dbReference type="Proteomes" id="UP000327458">
    <property type="component" value="Unassembled WGS sequence"/>
</dbReference>
<proteinExistence type="predicted"/>
<evidence type="ECO:0000256" key="8">
    <source>
        <dbReference type="ARBA" id="ARBA00022989"/>
    </source>
</evidence>
<dbReference type="PRINTS" id="PR00169">
    <property type="entry name" value="KCHANNEL"/>
</dbReference>
<keyword evidence="6" id="KW-0851">Voltage-gated channel</keyword>
<evidence type="ECO:0000256" key="2">
    <source>
        <dbReference type="ARBA" id="ARBA00022448"/>
    </source>
</evidence>
<dbReference type="AlphaFoldDB" id="A0A5M8IFH0"/>
<dbReference type="Gene3D" id="1.10.287.70">
    <property type="match status" value="1"/>
</dbReference>
<feature type="domain" description="Ion transport" evidence="13">
    <location>
        <begin position="25"/>
        <end position="240"/>
    </location>
</feature>
<name>A0A5M8IFH0_CHLPH</name>
<keyword evidence="8 12" id="KW-1133">Transmembrane helix</keyword>
<evidence type="ECO:0000313" key="15">
    <source>
        <dbReference type="Proteomes" id="UP000327458"/>
    </source>
</evidence>
<keyword evidence="7" id="KW-0630">Potassium</keyword>
<comment type="caution">
    <text evidence="14">The sequence shown here is derived from an EMBL/GenBank/DDBJ whole genome shotgun (WGS) entry which is preliminary data.</text>
</comment>
<keyword evidence="3" id="KW-0633">Potassium transport</keyword>
<accession>A0A5M8IFH0</accession>
<gene>
    <name evidence="14" type="ORF">FP507_09175</name>
</gene>
<dbReference type="Gene3D" id="1.20.120.350">
    <property type="entry name" value="Voltage-gated potassium channels. Chain C"/>
    <property type="match status" value="1"/>
</dbReference>
<dbReference type="InterPro" id="IPR028325">
    <property type="entry name" value="VG_K_chnl"/>
</dbReference>
<feature type="transmembrane region" description="Helical" evidence="12">
    <location>
        <begin position="210"/>
        <end position="231"/>
    </location>
</feature>
<sequence>MREQSTLRGRLRHIIFDYDTLPAKGFDLALIVAISCSVLIVMLDSVGPLHTLYGPLFLRLEWFFTFLFSIEYLLRIYTAKSAARYMRSFFGIIDVLSIFPTWLSLFIPGTQYLLVIRFFRVLRIFRLLKLMQYVKEANFVRDSIAASARKIFVFLFFVFVLASIVGGLMYMIEGEENGFRSIPEGIYWAIVTVTTVGYGDISPQTTIGRVLAALLMITGYSVIAVPTGIVTSEMSALRRSREKEVYCPNCPSAVHSDDSRFCRYCGTRLQKPEEG</sequence>
<organism evidence="14 15">
    <name type="scientific">Chlorobium phaeovibrioides</name>
    <dbReference type="NCBI Taxonomy" id="1094"/>
    <lineage>
        <taxon>Bacteria</taxon>
        <taxon>Pseudomonadati</taxon>
        <taxon>Chlorobiota</taxon>
        <taxon>Chlorobiia</taxon>
        <taxon>Chlorobiales</taxon>
        <taxon>Chlorobiaceae</taxon>
        <taxon>Chlorobium/Pelodictyon group</taxon>
        <taxon>Chlorobium</taxon>
    </lineage>
</organism>
<comment type="subcellular location">
    <subcellularLocation>
        <location evidence="1">Membrane</location>
        <topology evidence="1">Multi-pass membrane protein</topology>
    </subcellularLocation>
</comment>
<feature type="transmembrane region" description="Helical" evidence="12">
    <location>
        <begin position="151"/>
        <end position="172"/>
    </location>
</feature>
<dbReference type="InterPro" id="IPR005821">
    <property type="entry name" value="Ion_trans_dom"/>
</dbReference>
<reference evidence="14 15" key="1">
    <citation type="submission" date="2019-07" db="EMBL/GenBank/DDBJ databases">
        <title>Draft genome Sequence of Chlorobium phaeovibrioides sp. strain PhvTcv-s14, from the Phylum Chlorobi.</title>
        <authorList>
            <person name="Babenko V."/>
            <person name="Boldyreva D."/>
            <person name="Kanygina A."/>
            <person name="Selezneva O."/>
            <person name="Akopiyan T."/>
            <person name="Lunina O."/>
        </authorList>
    </citation>
    <scope>NUCLEOTIDE SEQUENCE [LARGE SCALE GENOMIC DNA]</scope>
    <source>
        <strain evidence="14 15">GrTcv12</strain>
    </source>
</reference>
<dbReference type="SUPFAM" id="SSF81324">
    <property type="entry name" value="Voltage-gated potassium channels"/>
    <property type="match status" value="1"/>
</dbReference>
<dbReference type="PANTHER" id="PTHR11537">
    <property type="entry name" value="VOLTAGE-GATED POTASSIUM CHANNEL"/>
    <property type="match status" value="1"/>
</dbReference>
<evidence type="ECO:0000256" key="9">
    <source>
        <dbReference type="ARBA" id="ARBA00023065"/>
    </source>
</evidence>
<evidence type="ECO:0000256" key="3">
    <source>
        <dbReference type="ARBA" id="ARBA00022538"/>
    </source>
</evidence>
<keyword evidence="2" id="KW-0813">Transport</keyword>
<evidence type="ECO:0000256" key="6">
    <source>
        <dbReference type="ARBA" id="ARBA00022882"/>
    </source>
</evidence>
<dbReference type="EMBL" id="VMRG01000001">
    <property type="protein sequence ID" value="KAA6233185.1"/>
    <property type="molecule type" value="Genomic_DNA"/>
</dbReference>
<keyword evidence="10 12" id="KW-0472">Membrane</keyword>
<protein>
    <submittedName>
        <fullName evidence="14">Ion transporter</fullName>
    </submittedName>
</protein>
<feature type="transmembrane region" description="Helical" evidence="12">
    <location>
        <begin position="55"/>
        <end position="74"/>
    </location>
</feature>
<keyword evidence="11" id="KW-0407">Ion channel</keyword>
<evidence type="ECO:0000256" key="12">
    <source>
        <dbReference type="SAM" id="Phobius"/>
    </source>
</evidence>
<feature type="transmembrane region" description="Helical" evidence="12">
    <location>
        <begin position="21"/>
        <end position="43"/>
    </location>
</feature>
<evidence type="ECO:0000259" key="13">
    <source>
        <dbReference type="Pfam" id="PF00520"/>
    </source>
</evidence>
<dbReference type="GO" id="GO:0008076">
    <property type="term" value="C:voltage-gated potassium channel complex"/>
    <property type="evidence" value="ECO:0007669"/>
    <property type="project" value="InterPro"/>
</dbReference>
<evidence type="ECO:0000256" key="11">
    <source>
        <dbReference type="ARBA" id="ARBA00023303"/>
    </source>
</evidence>
<dbReference type="GO" id="GO:0005249">
    <property type="term" value="F:voltage-gated potassium channel activity"/>
    <property type="evidence" value="ECO:0007669"/>
    <property type="project" value="InterPro"/>
</dbReference>